<keyword evidence="2" id="KW-0378">Hydrolase</keyword>
<evidence type="ECO:0000313" key="2">
    <source>
        <dbReference type="EMBL" id="MFC6008301.1"/>
    </source>
</evidence>
<feature type="domain" description="Endonuclease/exonuclease/phosphatase" evidence="1">
    <location>
        <begin position="4"/>
        <end position="267"/>
    </location>
</feature>
<name>A0ABW1JG12_9ACTN</name>
<dbReference type="PANTHER" id="PTHR14859:SF1">
    <property type="entry name" value="PGAP2-INTERACTING PROTEIN"/>
    <property type="match status" value="1"/>
</dbReference>
<organism evidence="2 3">
    <name type="scientific">Angustibacter luteus</name>
    <dbReference type="NCBI Taxonomy" id="658456"/>
    <lineage>
        <taxon>Bacteria</taxon>
        <taxon>Bacillati</taxon>
        <taxon>Actinomycetota</taxon>
        <taxon>Actinomycetes</taxon>
        <taxon>Kineosporiales</taxon>
        <taxon>Kineosporiaceae</taxon>
    </lineage>
</organism>
<gene>
    <name evidence="2" type="ORF">ACFQDO_14280</name>
</gene>
<keyword evidence="2" id="KW-0540">Nuclease</keyword>
<dbReference type="RefSeq" id="WP_345715006.1">
    <property type="nucleotide sequence ID" value="NZ_BAABFP010000002.1"/>
</dbReference>
<evidence type="ECO:0000313" key="3">
    <source>
        <dbReference type="Proteomes" id="UP001596189"/>
    </source>
</evidence>
<dbReference type="InterPro" id="IPR036691">
    <property type="entry name" value="Endo/exonu/phosph_ase_sf"/>
</dbReference>
<protein>
    <submittedName>
        <fullName evidence="2">Endonuclease/exonuclease/phosphatase family protein</fullName>
    </submittedName>
</protein>
<dbReference type="Pfam" id="PF03372">
    <property type="entry name" value="Exo_endo_phos"/>
    <property type="match status" value="1"/>
</dbReference>
<comment type="caution">
    <text evidence="2">The sequence shown here is derived from an EMBL/GenBank/DDBJ whole genome shotgun (WGS) entry which is preliminary data.</text>
</comment>
<dbReference type="EMBL" id="JBHSRD010000004">
    <property type="protein sequence ID" value="MFC6008301.1"/>
    <property type="molecule type" value="Genomic_DNA"/>
</dbReference>
<sequence>MRVGTFNLWSGRGRDGLVDAGRLAESVRSLADAGVDVLVVQEVDRGQPRSGGADQLGAVAEAFGAVDARFCPTVFGEPGSAAGWVPATAGLDQQVDEQHPSTPPAPSYGIGVVSRLPVLAWRLRRLRGSRAVLPVAVPRDGRGMRVLWVSDEPRAALAAVVAGDSGPVTVIGVHLSFAPPAAVRQLRTVRRWADSLPGPRVLAGDLNLPGGVPARVTGWRSLARASTFPAADPRVQLDHVLTDAASDPVEHKDSRTGEALLLPLSDHRALVADDVRL</sequence>
<proteinExistence type="predicted"/>
<accession>A0ABW1JG12</accession>
<reference evidence="3" key="1">
    <citation type="journal article" date="2019" name="Int. J. Syst. Evol. Microbiol.">
        <title>The Global Catalogue of Microorganisms (GCM) 10K type strain sequencing project: providing services to taxonomists for standard genome sequencing and annotation.</title>
        <authorList>
            <consortium name="The Broad Institute Genomics Platform"/>
            <consortium name="The Broad Institute Genome Sequencing Center for Infectious Disease"/>
            <person name="Wu L."/>
            <person name="Ma J."/>
        </authorList>
    </citation>
    <scope>NUCLEOTIDE SEQUENCE [LARGE SCALE GENOMIC DNA]</scope>
    <source>
        <strain evidence="3">KACC 14249</strain>
    </source>
</reference>
<dbReference type="InterPro" id="IPR051916">
    <property type="entry name" value="GPI-anchor_lipid_remodeler"/>
</dbReference>
<dbReference type="Proteomes" id="UP001596189">
    <property type="component" value="Unassembled WGS sequence"/>
</dbReference>
<dbReference type="InterPro" id="IPR005135">
    <property type="entry name" value="Endo/exonuclease/phosphatase"/>
</dbReference>
<dbReference type="Gene3D" id="3.60.10.10">
    <property type="entry name" value="Endonuclease/exonuclease/phosphatase"/>
    <property type="match status" value="1"/>
</dbReference>
<evidence type="ECO:0000259" key="1">
    <source>
        <dbReference type="Pfam" id="PF03372"/>
    </source>
</evidence>
<dbReference type="GO" id="GO:0004519">
    <property type="term" value="F:endonuclease activity"/>
    <property type="evidence" value="ECO:0007669"/>
    <property type="project" value="UniProtKB-KW"/>
</dbReference>
<keyword evidence="2" id="KW-0255">Endonuclease</keyword>
<dbReference type="SUPFAM" id="SSF56219">
    <property type="entry name" value="DNase I-like"/>
    <property type="match status" value="1"/>
</dbReference>
<dbReference type="PANTHER" id="PTHR14859">
    <property type="entry name" value="CALCOFLUOR WHITE HYPERSENSITIVE PROTEIN PRECURSOR"/>
    <property type="match status" value="1"/>
</dbReference>
<keyword evidence="3" id="KW-1185">Reference proteome</keyword>